<dbReference type="KEGG" id="plei:Q9312_03040"/>
<dbReference type="PROSITE" id="PS50249">
    <property type="entry name" value="MPN"/>
    <property type="match status" value="1"/>
</dbReference>
<evidence type="ECO:0000256" key="5">
    <source>
        <dbReference type="ARBA" id="ARBA00023049"/>
    </source>
</evidence>
<proteinExistence type="predicted"/>
<feature type="domain" description="MPN" evidence="6">
    <location>
        <begin position="2"/>
        <end position="142"/>
    </location>
</feature>
<keyword evidence="4" id="KW-0862">Zinc</keyword>
<dbReference type="SUPFAM" id="SSF102712">
    <property type="entry name" value="JAB1/MPN domain"/>
    <property type="match status" value="1"/>
</dbReference>
<accession>A0AA51RUT7</accession>
<evidence type="ECO:0000256" key="1">
    <source>
        <dbReference type="ARBA" id="ARBA00022670"/>
    </source>
</evidence>
<dbReference type="Pfam" id="PF14464">
    <property type="entry name" value="Prok-JAB"/>
    <property type="match status" value="1"/>
</dbReference>
<dbReference type="Gene3D" id="3.40.140.10">
    <property type="entry name" value="Cytidine Deaminase, domain 2"/>
    <property type="match status" value="1"/>
</dbReference>
<name>A0AA51RUT7_9GAMM</name>
<sequence length="162" mass="18933">MKLLLPNNVMRKMRFHMLRAGRREIGGLIMGEELSEQTFRLVDFSVDSISGTRSSFVRDDKQHERALSNFFEKTGANYRRFNYLGEWHTHPSFSVHPSSQDIHAMQDLVSCSGDVNFAVLFIAKLKWYWRFEACAYLFVREHLPSPVELIHESKAFLNYGIK</sequence>
<reference evidence="7 8" key="1">
    <citation type="submission" date="2023-08" db="EMBL/GenBank/DDBJ databases">
        <title>Pleionea litopenaei sp. nov., isolated from stomach of juvenile Litopenaeus vannamei.</title>
        <authorList>
            <person name="Rho A.M."/>
            <person name="Hwang C.Y."/>
        </authorList>
    </citation>
    <scope>NUCLEOTIDE SEQUENCE [LARGE SCALE GENOMIC DNA]</scope>
    <source>
        <strain evidence="7 8">HL-JVS1</strain>
    </source>
</reference>
<dbReference type="EMBL" id="CP133548">
    <property type="protein sequence ID" value="WMS87904.1"/>
    <property type="molecule type" value="Genomic_DNA"/>
</dbReference>
<keyword evidence="2" id="KW-0479">Metal-binding</keyword>
<keyword evidence="1" id="KW-0645">Protease</keyword>
<dbReference type="RefSeq" id="WP_309203064.1">
    <property type="nucleotide sequence ID" value="NZ_CP133548.1"/>
</dbReference>
<protein>
    <submittedName>
        <fullName evidence="7">Mov34/MPN/PAD-1 family protein</fullName>
    </submittedName>
</protein>
<dbReference type="Proteomes" id="UP001239782">
    <property type="component" value="Chromosome"/>
</dbReference>
<evidence type="ECO:0000313" key="7">
    <source>
        <dbReference type="EMBL" id="WMS87904.1"/>
    </source>
</evidence>
<keyword evidence="3" id="KW-0378">Hydrolase</keyword>
<dbReference type="InterPro" id="IPR028090">
    <property type="entry name" value="JAB_dom_prok"/>
</dbReference>
<gene>
    <name evidence="7" type="ORF">Q9312_03040</name>
</gene>
<organism evidence="7 8">
    <name type="scientific">Pleionea litopenaei</name>
    <dbReference type="NCBI Taxonomy" id="3070815"/>
    <lineage>
        <taxon>Bacteria</taxon>
        <taxon>Pseudomonadati</taxon>
        <taxon>Pseudomonadota</taxon>
        <taxon>Gammaproteobacteria</taxon>
        <taxon>Oceanospirillales</taxon>
        <taxon>Pleioneaceae</taxon>
        <taxon>Pleionea</taxon>
    </lineage>
</organism>
<dbReference type="AlphaFoldDB" id="A0AA51RUT7"/>
<dbReference type="GO" id="GO:0046872">
    <property type="term" value="F:metal ion binding"/>
    <property type="evidence" value="ECO:0007669"/>
    <property type="project" value="UniProtKB-KW"/>
</dbReference>
<dbReference type="GO" id="GO:0006508">
    <property type="term" value="P:proteolysis"/>
    <property type="evidence" value="ECO:0007669"/>
    <property type="project" value="UniProtKB-KW"/>
</dbReference>
<evidence type="ECO:0000259" key="6">
    <source>
        <dbReference type="PROSITE" id="PS50249"/>
    </source>
</evidence>
<evidence type="ECO:0000256" key="4">
    <source>
        <dbReference type="ARBA" id="ARBA00022833"/>
    </source>
</evidence>
<evidence type="ECO:0000313" key="8">
    <source>
        <dbReference type="Proteomes" id="UP001239782"/>
    </source>
</evidence>
<dbReference type="InterPro" id="IPR037518">
    <property type="entry name" value="MPN"/>
</dbReference>
<dbReference type="GO" id="GO:0008237">
    <property type="term" value="F:metallopeptidase activity"/>
    <property type="evidence" value="ECO:0007669"/>
    <property type="project" value="UniProtKB-KW"/>
</dbReference>
<keyword evidence="5" id="KW-0482">Metalloprotease</keyword>
<keyword evidence="8" id="KW-1185">Reference proteome</keyword>
<evidence type="ECO:0000256" key="3">
    <source>
        <dbReference type="ARBA" id="ARBA00022801"/>
    </source>
</evidence>
<evidence type="ECO:0000256" key="2">
    <source>
        <dbReference type="ARBA" id="ARBA00022723"/>
    </source>
</evidence>